<gene>
    <name evidence="11" type="ORF">EGM181_09930</name>
    <name evidence="10" type="ORF">GTI89_11330</name>
    <name evidence="7" type="ORF">HWH42_14250</name>
    <name evidence="9" type="ORF">P7E30_09020</name>
    <name evidence="8" type="ORF">QRX88_12885</name>
</gene>
<reference evidence="10 12" key="1">
    <citation type="submission" date="2019-04" db="EMBL/GenBank/DDBJ databases">
        <title>Step-wise assembly of the neonatal virome modulated by breast feeding.</title>
        <authorList>
            <person name="Liang G."/>
            <person name="Bushman F."/>
        </authorList>
    </citation>
    <scope>NUCLEOTIDE SEQUENCE [LARGE SCALE GENOMIC DNA]</scope>
    <source>
        <strain evidence="10 12">E3404</strain>
    </source>
</reference>
<evidence type="ECO:0000313" key="8">
    <source>
        <dbReference type="EMBL" id="MDL4936616.1"/>
    </source>
</evidence>
<dbReference type="GO" id="GO:0016020">
    <property type="term" value="C:membrane"/>
    <property type="evidence" value="ECO:0007669"/>
    <property type="project" value="UniProtKB-SubCell"/>
</dbReference>
<keyword evidence="3 6" id="KW-0812">Transmembrane</keyword>
<keyword evidence="5 6" id="KW-0472">Membrane</keyword>
<comment type="subcellular location">
    <subcellularLocation>
        <location evidence="1">Membrane</location>
        <topology evidence="1">Multi-pass membrane protein</topology>
    </subcellularLocation>
</comment>
<keyword evidence="4 6" id="KW-1133">Transmembrane helix</keyword>
<evidence type="ECO:0000256" key="6">
    <source>
        <dbReference type="SAM" id="Phobius"/>
    </source>
</evidence>
<name>A0A1V8YYN6_ENTGA</name>
<dbReference type="Proteomes" id="UP001183682">
    <property type="component" value="Unassembled WGS sequence"/>
</dbReference>
<dbReference type="EMBL" id="CP050485">
    <property type="protein sequence ID" value="QOG27549.1"/>
    <property type="molecule type" value="Genomic_DNA"/>
</dbReference>
<protein>
    <submittedName>
        <fullName evidence="9">AI-2E family transporter</fullName>
    </submittedName>
</protein>
<reference evidence="11 13" key="2">
    <citation type="submission" date="2020-03" db="EMBL/GenBank/DDBJ databases">
        <title>Characterization of ganglioside-mimicking enterococci.</title>
        <authorList>
            <person name="Patry R.T."/>
            <person name="Nothaft H."/>
            <person name="Bridger R."/>
            <person name="Shajahan A."/>
            <person name="Huynh S."/>
            <person name="Sanchez S."/>
            <person name="Azadi P."/>
            <person name="Cooper K."/>
            <person name="Miller W.G."/>
            <person name="Parker C.T."/>
            <person name="Wells L."/>
            <person name="Szymanski C.M."/>
        </authorList>
    </citation>
    <scope>NUCLEOTIDE SEQUENCE [LARGE SCALE GENOMIC DNA]</scope>
    <source>
        <strain evidence="11 13">EGM181</strain>
    </source>
</reference>
<evidence type="ECO:0000313" key="7">
    <source>
        <dbReference type="EMBL" id="MBA0973730.1"/>
    </source>
</evidence>
<sequence length="349" mass="39959">MNYYHRFVANVPLRRWTVLIFLCGILFLLRSMMTIILLTFIFTYLIYKLVQLIRKKVNVSIKLLSIVLYLIVVALVYLVITKYAPILLNQSAQLVKSVTDFYQKADSNNELLEYLLHLVQTSDYVQKIQNGVVVVINYLYNFGELALTVLISFLLSFFFMIDNKKTVAFSQLFLQGSASWFFEDVYYLARKFTRAFGSVIETQLLIAIVNTVITVLALAVMGFPQLLSLAMMIFFLSLIPVAGVIISCIPLTFIAYTIGGLNDVVYVLLIIIFVHALESYVLNPRLMSHKTEIPMFYTFIVLYLGEHLFGIWGLIVGIPLFTFLLDLMKIKQVPSIRNALKKSESNEKV</sequence>
<dbReference type="EMBL" id="JARPZN010000005">
    <property type="protein sequence ID" value="MDT2690341.1"/>
    <property type="molecule type" value="Genomic_DNA"/>
</dbReference>
<dbReference type="GO" id="GO:0055085">
    <property type="term" value="P:transmembrane transport"/>
    <property type="evidence" value="ECO:0007669"/>
    <property type="project" value="TreeGrafter"/>
</dbReference>
<dbReference type="AlphaFoldDB" id="A0A1V8YYN6"/>
<evidence type="ECO:0000313" key="15">
    <source>
        <dbReference type="Proteomes" id="UP001183682"/>
    </source>
</evidence>
<evidence type="ECO:0000313" key="13">
    <source>
        <dbReference type="Proteomes" id="UP000516696"/>
    </source>
</evidence>
<dbReference type="EMBL" id="JASUBT010000009">
    <property type="protein sequence ID" value="MDL4936616.1"/>
    <property type="molecule type" value="Genomic_DNA"/>
</dbReference>
<accession>A0A1V8YYN6</accession>
<feature type="transmembrane region" description="Helical" evidence="6">
    <location>
        <begin position="233"/>
        <end position="258"/>
    </location>
</feature>
<feature type="transmembrane region" description="Helical" evidence="6">
    <location>
        <begin position="295"/>
        <end position="325"/>
    </location>
</feature>
<proteinExistence type="inferred from homology"/>
<comment type="similarity">
    <text evidence="2">Belongs to the autoinducer-2 exporter (AI-2E) (TC 2.A.86) family.</text>
</comment>
<dbReference type="PANTHER" id="PTHR21716:SF62">
    <property type="entry name" value="TRANSPORT PROTEIN YDBI-RELATED"/>
    <property type="match status" value="1"/>
</dbReference>
<evidence type="ECO:0000256" key="5">
    <source>
        <dbReference type="ARBA" id="ARBA00023136"/>
    </source>
</evidence>
<feature type="transmembrane region" description="Helical" evidence="6">
    <location>
        <begin position="202"/>
        <end position="221"/>
    </location>
</feature>
<dbReference type="Proteomes" id="UP000439965">
    <property type="component" value="Unassembled WGS sequence"/>
</dbReference>
<evidence type="ECO:0000256" key="3">
    <source>
        <dbReference type="ARBA" id="ARBA00022692"/>
    </source>
</evidence>
<organism evidence="9 15">
    <name type="scientific">Enterococcus gallinarum</name>
    <dbReference type="NCBI Taxonomy" id="1353"/>
    <lineage>
        <taxon>Bacteria</taxon>
        <taxon>Bacillati</taxon>
        <taxon>Bacillota</taxon>
        <taxon>Bacilli</taxon>
        <taxon>Lactobacillales</taxon>
        <taxon>Enterococcaceae</taxon>
        <taxon>Enterococcus</taxon>
    </lineage>
</organism>
<evidence type="ECO:0000313" key="16">
    <source>
        <dbReference type="Proteomes" id="UP001241571"/>
    </source>
</evidence>
<evidence type="ECO:0000313" key="9">
    <source>
        <dbReference type="EMBL" id="MDT2690341.1"/>
    </source>
</evidence>
<evidence type="ECO:0000256" key="1">
    <source>
        <dbReference type="ARBA" id="ARBA00004141"/>
    </source>
</evidence>
<feature type="transmembrane region" description="Helical" evidence="6">
    <location>
        <begin position="16"/>
        <end position="47"/>
    </location>
</feature>
<feature type="transmembrane region" description="Helical" evidence="6">
    <location>
        <begin position="59"/>
        <end position="80"/>
    </location>
</feature>
<dbReference type="Proteomes" id="UP001241571">
    <property type="component" value="Unassembled WGS sequence"/>
</dbReference>
<reference evidence="8 16" key="5">
    <citation type="submission" date="2023-06" db="EMBL/GenBank/DDBJ databases">
        <title>Acute promotion of culturable opportunistic pathogens and persistent increase of antibiotic resistance following antibiotic exposure in mouse gut microbiota.</title>
        <authorList>
            <person name="Li L."/>
            <person name="Wang B."/>
            <person name="Sun Y."/>
            <person name="Wang M."/>
            <person name="Xu H."/>
        </authorList>
    </citation>
    <scope>NUCLEOTIDE SEQUENCE [LARGE SCALE GENOMIC DNA]</scope>
    <source>
        <strain evidence="8 16">CRI2_2</strain>
    </source>
</reference>
<dbReference type="EMBL" id="WVTI01000009">
    <property type="protein sequence ID" value="MXS26649.1"/>
    <property type="molecule type" value="Genomic_DNA"/>
</dbReference>
<evidence type="ECO:0000313" key="12">
    <source>
        <dbReference type="Proteomes" id="UP000439965"/>
    </source>
</evidence>
<reference evidence="9" key="4">
    <citation type="submission" date="2023-03" db="EMBL/GenBank/DDBJ databases">
        <authorList>
            <person name="Shen W."/>
            <person name="Cai J."/>
        </authorList>
    </citation>
    <scope>NUCLEOTIDE SEQUENCE</scope>
    <source>
        <strain evidence="9">K69-2</strain>
    </source>
</reference>
<reference evidence="7 14" key="3">
    <citation type="submission" date="2020-06" db="EMBL/GenBank/DDBJ databases">
        <title>Crossreactivity between MHC class I-restricted antigens from cancer cells and an enterococcal bacteriophage.</title>
        <authorList>
            <person name="Fluckiger A."/>
            <person name="Daillere R."/>
            <person name="Sassi M."/>
            <person name="Cattoir V."/>
            <person name="Kroemer G."/>
            <person name="Zitvogel L."/>
        </authorList>
    </citation>
    <scope>NUCLEOTIDE SEQUENCE [LARGE SCALE GENOMIC DNA]</scope>
    <source>
        <strain evidence="7 14">EG4</strain>
    </source>
</reference>
<evidence type="ECO:0000313" key="14">
    <source>
        <dbReference type="Proteomes" id="UP000571857"/>
    </source>
</evidence>
<dbReference type="Pfam" id="PF01594">
    <property type="entry name" value="AI-2E_transport"/>
    <property type="match status" value="1"/>
</dbReference>
<dbReference type="InterPro" id="IPR002549">
    <property type="entry name" value="AI-2E-like"/>
</dbReference>
<evidence type="ECO:0000313" key="10">
    <source>
        <dbReference type="EMBL" id="MXS26649.1"/>
    </source>
</evidence>
<dbReference type="Proteomes" id="UP000516696">
    <property type="component" value="Chromosome"/>
</dbReference>
<evidence type="ECO:0000256" key="2">
    <source>
        <dbReference type="ARBA" id="ARBA00009773"/>
    </source>
</evidence>
<evidence type="ECO:0000313" key="11">
    <source>
        <dbReference type="EMBL" id="QOG27549.1"/>
    </source>
</evidence>
<dbReference type="Proteomes" id="UP000571857">
    <property type="component" value="Unassembled WGS sequence"/>
</dbReference>
<evidence type="ECO:0000256" key="4">
    <source>
        <dbReference type="ARBA" id="ARBA00022989"/>
    </source>
</evidence>
<dbReference type="RefSeq" id="WP_005471541.1">
    <property type="nucleotide sequence ID" value="NZ_BTSN01000005.1"/>
</dbReference>
<feature type="transmembrane region" description="Helical" evidence="6">
    <location>
        <begin position="138"/>
        <end position="159"/>
    </location>
</feature>
<dbReference type="PANTHER" id="PTHR21716">
    <property type="entry name" value="TRANSMEMBRANE PROTEIN"/>
    <property type="match status" value="1"/>
</dbReference>
<feature type="transmembrane region" description="Helical" evidence="6">
    <location>
        <begin position="264"/>
        <end position="283"/>
    </location>
</feature>
<dbReference type="EMBL" id="JABXJK010000075">
    <property type="protein sequence ID" value="MBA0973730.1"/>
    <property type="molecule type" value="Genomic_DNA"/>
</dbReference>